<name>A0A5B8IE56_9VIRU</name>
<keyword evidence="1" id="KW-0472">Membrane</keyword>
<evidence type="ECO:0000313" key="2">
    <source>
        <dbReference type="EMBL" id="QDY52186.1"/>
    </source>
</evidence>
<organism evidence="2">
    <name type="scientific">Mimiviridae sp. ChoanoV1</name>
    <dbReference type="NCBI Taxonomy" id="2596887"/>
    <lineage>
        <taxon>Viruses</taxon>
        <taxon>Varidnaviria</taxon>
        <taxon>Bamfordvirae</taxon>
        <taxon>Nucleocytoviricota</taxon>
        <taxon>Megaviricetes</taxon>
        <taxon>Imitervirales</taxon>
        <taxon>Schizomimiviridae</taxon>
    </lineage>
</organism>
<reference evidence="2" key="1">
    <citation type="submission" date="2018-11" db="EMBL/GenBank/DDBJ databases">
        <title>A distinct lineage of giant viruses engineers rhodopsin photosystems in predatory marine eukaryotes.</title>
        <authorList>
            <person name="Needham D.M."/>
            <person name="Yoshizawa S."/>
            <person name="Hosaka T."/>
            <person name="Poirier C."/>
            <person name="Choi C.-J."/>
            <person name="Hehenberger E."/>
            <person name="Irwin N.A.T."/>
            <person name="Wilken S."/>
            <person name="Yung C.-M."/>
            <person name="Bachy C."/>
            <person name="Kurihara R."/>
            <person name="Nakajima Y."/>
            <person name="Kojima K."/>
            <person name="Kimura-Someya T."/>
            <person name="Leonard G."/>
            <person name="Malmstrom R.R."/>
            <person name="Mende D."/>
            <person name="Olson D.K."/>
            <person name="Sudo Y."/>
            <person name="Sudek S."/>
            <person name="Richards T.A."/>
            <person name="DeLong E.F."/>
            <person name="Keeling P.J."/>
            <person name="Santoro A.E."/>
            <person name="Shirouzu M."/>
            <person name="Iwasaki W."/>
            <person name="Worden A.Z."/>
        </authorList>
    </citation>
    <scope>NUCLEOTIDE SEQUENCE</scope>
</reference>
<accession>A0A5B8IE56</accession>
<sequence length="195" mass="22579">MFILLFSLLISSCLGLNDTHFHNSNGTKHSDLFFQDVNIVFYKDLNQCLNNGESLLKSTRDYNIDCNCLNSTECLNKLFNSDDFESNSWYLNNQTINGSQCQFKTNRICDLCGDYPVRTHINLFGKSCYNKYVITFLLTLFIISCSFAFALCCIYSANFFFENYDGIYRRRKLGRRSGYTKIINDTKKGIPPSYN</sequence>
<keyword evidence="1" id="KW-1133">Transmembrane helix</keyword>
<gene>
    <name evidence="2" type="ORF">4_66</name>
</gene>
<feature type="transmembrane region" description="Helical" evidence="1">
    <location>
        <begin position="132"/>
        <end position="161"/>
    </location>
</feature>
<dbReference type="EMBL" id="MK250088">
    <property type="protein sequence ID" value="QDY52186.1"/>
    <property type="molecule type" value="Genomic_DNA"/>
</dbReference>
<proteinExistence type="predicted"/>
<protein>
    <submittedName>
        <fullName evidence="2">Uncharacterized protein</fullName>
    </submittedName>
</protein>
<keyword evidence="1" id="KW-0812">Transmembrane</keyword>
<evidence type="ECO:0000256" key="1">
    <source>
        <dbReference type="SAM" id="Phobius"/>
    </source>
</evidence>